<evidence type="ECO:0000256" key="3">
    <source>
        <dbReference type="ARBA" id="ARBA00022692"/>
    </source>
</evidence>
<dbReference type="InterPro" id="IPR051461">
    <property type="entry name" value="UPF0750_membrane"/>
</dbReference>
<comment type="subcellular location">
    <subcellularLocation>
        <location evidence="1">Cell membrane</location>
        <topology evidence="1">Multi-pass membrane protein</topology>
    </subcellularLocation>
</comment>
<evidence type="ECO:0000256" key="4">
    <source>
        <dbReference type="ARBA" id="ARBA00022989"/>
    </source>
</evidence>
<reference evidence="9" key="1">
    <citation type="submission" date="2021-04" db="EMBL/GenBank/DDBJ databases">
        <title>A novel Synergistetes isolate from a pyrite-forming mixed culture.</title>
        <authorList>
            <person name="Bunk B."/>
            <person name="Sproer C."/>
            <person name="Spring S."/>
            <person name="Pester M."/>
        </authorList>
    </citation>
    <scope>NUCLEOTIDE SEQUENCE [LARGE SCALE GENOMIC DNA]</scope>
    <source>
        <strain evidence="9">J.5.4.2-T.3.5.2</strain>
    </source>
</reference>
<keyword evidence="9" id="KW-1185">Reference proteome</keyword>
<dbReference type="PANTHER" id="PTHR33545">
    <property type="entry name" value="UPF0750 MEMBRANE PROTEIN YITT-RELATED"/>
    <property type="match status" value="1"/>
</dbReference>
<keyword evidence="5 6" id="KW-0472">Membrane</keyword>
<dbReference type="KEGG" id="aram:KAR29_12750"/>
<dbReference type="GO" id="GO:0005886">
    <property type="term" value="C:plasma membrane"/>
    <property type="evidence" value="ECO:0007669"/>
    <property type="project" value="UniProtKB-SubCell"/>
</dbReference>
<dbReference type="InterPro" id="IPR019264">
    <property type="entry name" value="DUF2179"/>
</dbReference>
<dbReference type="InterPro" id="IPR003740">
    <property type="entry name" value="YitT"/>
</dbReference>
<accession>A0A9Q7AD31</accession>
<evidence type="ECO:0000256" key="6">
    <source>
        <dbReference type="SAM" id="Phobius"/>
    </source>
</evidence>
<feature type="transmembrane region" description="Helical" evidence="6">
    <location>
        <begin position="160"/>
        <end position="179"/>
    </location>
</feature>
<dbReference type="Pfam" id="PF10035">
    <property type="entry name" value="DUF2179"/>
    <property type="match status" value="1"/>
</dbReference>
<dbReference type="Gene3D" id="3.30.70.120">
    <property type="match status" value="1"/>
</dbReference>
<feature type="transmembrane region" description="Helical" evidence="6">
    <location>
        <begin position="59"/>
        <end position="81"/>
    </location>
</feature>
<keyword evidence="3 6" id="KW-0812">Transmembrane</keyword>
<dbReference type="EMBL" id="CP072943">
    <property type="protein sequence ID" value="QTX32159.1"/>
    <property type="molecule type" value="Genomic_DNA"/>
</dbReference>
<name>A0A9Q7AD31_9BACT</name>
<evidence type="ECO:0000256" key="2">
    <source>
        <dbReference type="ARBA" id="ARBA00022475"/>
    </source>
</evidence>
<dbReference type="PANTHER" id="PTHR33545:SF5">
    <property type="entry name" value="UPF0750 MEMBRANE PROTEIN YITT"/>
    <property type="match status" value="1"/>
</dbReference>
<protein>
    <submittedName>
        <fullName evidence="8">YitT family protein</fullName>
    </submittedName>
</protein>
<feature type="domain" description="DUF2179" evidence="7">
    <location>
        <begin position="232"/>
        <end position="285"/>
    </location>
</feature>
<evidence type="ECO:0000256" key="1">
    <source>
        <dbReference type="ARBA" id="ARBA00004651"/>
    </source>
</evidence>
<dbReference type="Pfam" id="PF02588">
    <property type="entry name" value="YitT_membrane"/>
    <property type="match status" value="1"/>
</dbReference>
<dbReference type="Proteomes" id="UP000671879">
    <property type="component" value="Chromosome"/>
</dbReference>
<keyword evidence="2" id="KW-1003">Cell membrane</keyword>
<sequence>MEVLSMNVRKLFALLRREGKTFALVTAGTVVMCAGIVAFTLPYRFPDVGVTGLAVLSNYLWGISPSWIIGAANGLLFLWAWRGLSPRFVGWSAYSVALTTAALELLKLFPYPHLSEPLLAAVLGGVVKGLGIGLVFLAGASTGGTDIIVVTLRKRFGIDVGLYSFYINAVILFLSAFVIGLENALYGLLSMYAVGVVMDGVLKSFDRRKQVFVITAEMEEVRRFVTEDLHKGVTLLHGTGGYTGQERTVLMSFMTQRQTVELKRFLASLDPRAFMAVGDASEVVGQGFKPWKKDD</sequence>
<evidence type="ECO:0000313" key="9">
    <source>
        <dbReference type="Proteomes" id="UP000671879"/>
    </source>
</evidence>
<gene>
    <name evidence="8" type="ORF">KAR29_12750</name>
</gene>
<evidence type="ECO:0000256" key="5">
    <source>
        <dbReference type="ARBA" id="ARBA00023136"/>
    </source>
</evidence>
<proteinExistence type="predicted"/>
<organism evidence="8 9">
    <name type="scientific">Aminithiophilus ramosus</name>
    <dbReference type="NCBI Taxonomy" id="3029084"/>
    <lineage>
        <taxon>Bacteria</taxon>
        <taxon>Thermotogati</taxon>
        <taxon>Synergistota</taxon>
        <taxon>Synergistia</taxon>
        <taxon>Synergistales</taxon>
        <taxon>Aminithiophilaceae</taxon>
        <taxon>Aminithiophilus</taxon>
    </lineage>
</organism>
<feature type="transmembrane region" description="Helical" evidence="6">
    <location>
        <begin position="88"/>
        <end position="106"/>
    </location>
</feature>
<keyword evidence="4 6" id="KW-1133">Transmembrane helix</keyword>
<dbReference type="AlphaFoldDB" id="A0A9Q7AD31"/>
<dbReference type="CDD" id="cd16380">
    <property type="entry name" value="YitT_C"/>
    <property type="match status" value="1"/>
</dbReference>
<dbReference type="InterPro" id="IPR015867">
    <property type="entry name" value="N-reg_PII/ATP_PRibTrfase_C"/>
</dbReference>
<feature type="transmembrane region" description="Helical" evidence="6">
    <location>
        <begin position="21"/>
        <end position="39"/>
    </location>
</feature>
<evidence type="ECO:0000313" key="8">
    <source>
        <dbReference type="EMBL" id="QTX32159.1"/>
    </source>
</evidence>
<feature type="transmembrane region" description="Helical" evidence="6">
    <location>
        <begin position="185"/>
        <end position="202"/>
    </location>
</feature>
<feature type="transmembrane region" description="Helical" evidence="6">
    <location>
        <begin position="118"/>
        <end position="139"/>
    </location>
</feature>
<dbReference type="PIRSF" id="PIRSF006483">
    <property type="entry name" value="Membrane_protein_YitT"/>
    <property type="match status" value="1"/>
</dbReference>
<evidence type="ECO:0000259" key="7">
    <source>
        <dbReference type="Pfam" id="PF10035"/>
    </source>
</evidence>